<name>A0ACC0IEL4_9ERIC</name>
<evidence type="ECO:0000313" key="1">
    <source>
        <dbReference type="EMBL" id="KAI8023247.1"/>
    </source>
</evidence>
<dbReference type="Proteomes" id="UP001060215">
    <property type="component" value="Chromosome 6"/>
</dbReference>
<accession>A0ACC0IEL4</accession>
<proteinExistence type="predicted"/>
<organism evidence="1 2">
    <name type="scientific">Camellia lanceoleosa</name>
    <dbReference type="NCBI Taxonomy" id="1840588"/>
    <lineage>
        <taxon>Eukaryota</taxon>
        <taxon>Viridiplantae</taxon>
        <taxon>Streptophyta</taxon>
        <taxon>Embryophyta</taxon>
        <taxon>Tracheophyta</taxon>
        <taxon>Spermatophyta</taxon>
        <taxon>Magnoliopsida</taxon>
        <taxon>eudicotyledons</taxon>
        <taxon>Gunneridae</taxon>
        <taxon>Pentapetalae</taxon>
        <taxon>asterids</taxon>
        <taxon>Ericales</taxon>
        <taxon>Theaceae</taxon>
        <taxon>Camellia</taxon>
    </lineage>
</organism>
<reference evidence="1 2" key="1">
    <citation type="journal article" date="2022" name="Plant J.">
        <title>Chromosome-level genome of Camellia lanceoleosa provides a valuable resource for understanding genome evolution and self-incompatibility.</title>
        <authorList>
            <person name="Gong W."/>
            <person name="Xiao S."/>
            <person name="Wang L."/>
            <person name="Liao Z."/>
            <person name="Chang Y."/>
            <person name="Mo W."/>
            <person name="Hu G."/>
            <person name="Li W."/>
            <person name="Zhao G."/>
            <person name="Zhu H."/>
            <person name="Hu X."/>
            <person name="Ji K."/>
            <person name="Xiang X."/>
            <person name="Song Q."/>
            <person name="Yuan D."/>
            <person name="Jin S."/>
            <person name="Zhang L."/>
        </authorList>
    </citation>
    <scope>NUCLEOTIDE SEQUENCE [LARGE SCALE GENOMIC DNA]</scope>
    <source>
        <strain evidence="1">SQ_2022a</strain>
    </source>
</reference>
<gene>
    <name evidence="1" type="ORF">LOK49_LG03G00649</name>
</gene>
<keyword evidence="2" id="KW-1185">Reference proteome</keyword>
<evidence type="ECO:0000313" key="2">
    <source>
        <dbReference type="Proteomes" id="UP001060215"/>
    </source>
</evidence>
<protein>
    <submittedName>
        <fullName evidence="1">Uncharacterized protein</fullName>
    </submittedName>
</protein>
<comment type="caution">
    <text evidence="1">The sequence shown here is derived from an EMBL/GenBank/DDBJ whole genome shotgun (WGS) entry which is preliminary data.</text>
</comment>
<dbReference type="EMBL" id="CM045763">
    <property type="protein sequence ID" value="KAI8023247.1"/>
    <property type="molecule type" value="Genomic_DNA"/>
</dbReference>
<sequence length="434" mass="46118">MSWLLSLLRIERGIADKEGDFVIVDSSSASELGIGVCDCGGGIQLGVRAVAAEHVFDEGDETGFVVFDTVFWGCDWGFTGSFSGSFSDVWKCLSFVLQTVLGSSIVAMFLLQNLASNTVLYMYCKALHGELAGAIAKEFAREILMNAFKDSVSYNVGYLKCCKGTTTIGAADDGCSENHGILSPIKDTSLEKVVDDIADEVVKNGATSPTFNGRNDLEIGGSWSHASAVEETQDCLRNSNEEGTCVVESSLPKERVQQLYVSNVVKQIGAEATIIGNNYNAQLDVVAPSTFDHLPTSGFIKSLSEPLQVGPSINLEVSLGLVKNGLQPISGQQPIGPSGEVSQPLGPAGAGLNHTPSSEVSVFANQTFSDSTRHRIKKGKKRGIRSEGLKNTLLLGRFTGIARRFGQKGIGSSKGTFKGSISRPSAVSQSSQHM</sequence>